<dbReference type="OrthoDB" id="3404950at2"/>
<keyword evidence="1" id="KW-0560">Oxidoreductase</keyword>
<organism evidence="3 4">
    <name type="scientific">Kitasatospora viridis</name>
    <dbReference type="NCBI Taxonomy" id="281105"/>
    <lineage>
        <taxon>Bacteria</taxon>
        <taxon>Bacillati</taxon>
        <taxon>Actinomycetota</taxon>
        <taxon>Actinomycetes</taxon>
        <taxon>Kitasatosporales</taxon>
        <taxon>Streptomycetaceae</taxon>
        <taxon>Kitasatospora</taxon>
    </lineage>
</organism>
<dbReference type="Gene3D" id="1.10.540.10">
    <property type="entry name" value="Acyl-CoA dehydrogenase/oxidase, N-terminal domain"/>
    <property type="match status" value="1"/>
</dbReference>
<accession>A0A561SE69</accession>
<evidence type="ECO:0000313" key="3">
    <source>
        <dbReference type="EMBL" id="TWF73162.1"/>
    </source>
</evidence>
<dbReference type="Proteomes" id="UP000317940">
    <property type="component" value="Unassembled WGS sequence"/>
</dbReference>
<proteinExistence type="predicted"/>
<comment type="caution">
    <text evidence="3">The sequence shown here is derived from an EMBL/GenBank/DDBJ whole genome shotgun (WGS) entry which is preliminary data.</text>
</comment>
<evidence type="ECO:0000256" key="1">
    <source>
        <dbReference type="ARBA" id="ARBA00023002"/>
    </source>
</evidence>
<protein>
    <submittedName>
        <fullName evidence="3">Alkylation response protein AidB-like acyl-CoA dehydrogenase</fullName>
    </submittedName>
</protein>
<dbReference type="GO" id="GO:0005737">
    <property type="term" value="C:cytoplasm"/>
    <property type="evidence" value="ECO:0007669"/>
    <property type="project" value="TreeGrafter"/>
</dbReference>
<reference evidence="3 4" key="1">
    <citation type="submission" date="2019-06" db="EMBL/GenBank/DDBJ databases">
        <title>Sequencing the genomes of 1000 actinobacteria strains.</title>
        <authorList>
            <person name="Klenk H.-P."/>
        </authorList>
    </citation>
    <scope>NUCLEOTIDE SEQUENCE [LARGE SCALE GENOMIC DNA]</scope>
    <source>
        <strain evidence="3 4">DSM 44826</strain>
    </source>
</reference>
<dbReference type="SUPFAM" id="SSF47203">
    <property type="entry name" value="Acyl-CoA dehydrogenase C-terminal domain-like"/>
    <property type="match status" value="1"/>
</dbReference>
<gene>
    <name evidence="3" type="ORF">FHX73_16313</name>
</gene>
<dbReference type="GO" id="GO:0003995">
    <property type="term" value="F:acyl-CoA dehydrogenase activity"/>
    <property type="evidence" value="ECO:0007669"/>
    <property type="project" value="TreeGrafter"/>
</dbReference>
<dbReference type="Gene3D" id="1.20.140.10">
    <property type="entry name" value="Butyryl-CoA Dehydrogenase, subunit A, domain 3"/>
    <property type="match status" value="1"/>
</dbReference>
<feature type="domain" description="Acyl-CoA dehydrogenase C-terminal" evidence="2">
    <location>
        <begin position="247"/>
        <end position="374"/>
    </location>
</feature>
<name>A0A561SE69_9ACTN</name>
<dbReference type="PIRSF" id="PIRSF016578">
    <property type="entry name" value="HsaA"/>
    <property type="match status" value="1"/>
</dbReference>
<dbReference type="Pfam" id="PF08028">
    <property type="entry name" value="Acyl-CoA_dh_2"/>
    <property type="match status" value="1"/>
</dbReference>
<dbReference type="EMBL" id="VIWT01000006">
    <property type="protein sequence ID" value="TWF73162.1"/>
    <property type="molecule type" value="Genomic_DNA"/>
</dbReference>
<dbReference type="SUPFAM" id="SSF56645">
    <property type="entry name" value="Acyl-CoA dehydrogenase NM domain-like"/>
    <property type="match status" value="1"/>
</dbReference>
<dbReference type="InterPro" id="IPR013107">
    <property type="entry name" value="Acyl-CoA_DH_C"/>
</dbReference>
<dbReference type="PANTHER" id="PTHR48083">
    <property type="entry name" value="MEDIUM-CHAIN SPECIFIC ACYL-COA DEHYDROGENASE, MITOCHONDRIAL-RELATED"/>
    <property type="match status" value="1"/>
</dbReference>
<dbReference type="AlphaFoldDB" id="A0A561SE69"/>
<dbReference type="PANTHER" id="PTHR48083:SF5">
    <property type="entry name" value="NRGC PROTEIN"/>
    <property type="match status" value="1"/>
</dbReference>
<sequence length="395" mass="41913">MPHSTSGPALFSRPDTPDATADWLARAEKLLPVIDSDRDPAEERRASGPAVFEKIAELGFHRMWVSRRLGGEQAPLTAGIKAISLISRHDASVSWQIGVQGAIGRIADYLTEEAAKTVFSSHDRLVVGSVHPTGTAERVAGGYRLDGRWGFASGSAGAAWIVSAARVTTGGEPTGAVRMLFVPVEQVTLLDTWHTTGLAATGSHDYQVSDVFVPEELTVDGADLWAPPAVTPWRGYGIGYYDFGPFTAAATALGIADGALDLLTELAAAKVPSEGKVTLKNSHTVHDRLARARAALHAAHCVVDDAAEQAQTHGETGGEPLSALVRLVCATTAEHTVAAVHTAYELAGATSTYRSHPLERSFRDIHTAVKHITLAPANFEMVGQYRLGGGLHARR</sequence>
<dbReference type="InterPro" id="IPR050741">
    <property type="entry name" value="Acyl-CoA_dehydrogenase"/>
</dbReference>
<dbReference type="Gene3D" id="2.40.110.10">
    <property type="entry name" value="Butyryl-CoA Dehydrogenase, subunit A, domain 2"/>
    <property type="match status" value="1"/>
</dbReference>
<keyword evidence="4" id="KW-1185">Reference proteome</keyword>
<dbReference type="InterPro" id="IPR009100">
    <property type="entry name" value="AcylCoA_DH/oxidase_NM_dom_sf"/>
</dbReference>
<dbReference type="InterPro" id="IPR037069">
    <property type="entry name" value="AcylCoA_DH/ox_N_sf"/>
</dbReference>
<evidence type="ECO:0000313" key="4">
    <source>
        <dbReference type="Proteomes" id="UP000317940"/>
    </source>
</evidence>
<evidence type="ECO:0000259" key="2">
    <source>
        <dbReference type="Pfam" id="PF08028"/>
    </source>
</evidence>
<dbReference type="InterPro" id="IPR046373">
    <property type="entry name" value="Acyl-CoA_Oxase/DH_mid-dom_sf"/>
</dbReference>
<dbReference type="RefSeq" id="WP_145911128.1">
    <property type="nucleotide sequence ID" value="NZ_BAAAMZ010000005.1"/>
</dbReference>
<dbReference type="GO" id="GO:0033539">
    <property type="term" value="P:fatty acid beta-oxidation using acyl-CoA dehydrogenase"/>
    <property type="evidence" value="ECO:0007669"/>
    <property type="project" value="TreeGrafter"/>
</dbReference>
<dbReference type="GO" id="GO:0050660">
    <property type="term" value="F:flavin adenine dinucleotide binding"/>
    <property type="evidence" value="ECO:0007669"/>
    <property type="project" value="InterPro"/>
</dbReference>
<dbReference type="InterPro" id="IPR036250">
    <property type="entry name" value="AcylCo_DH-like_C"/>
</dbReference>